<dbReference type="Pfam" id="PF16147">
    <property type="entry name" value="DUF4855"/>
    <property type="match status" value="1"/>
</dbReference>
<feature type="signal peptide" evidence="2">
    <location>
        <begin position="1"/>
        <end position="21"/>
    </location>
</feature>
<organism evidence="4 5">
    <name type="scientific">Salimicrobium halophilum</name>
    <dbReference type="NCBI Taxonomy" id="86666"/>
    <lineage>
        <taxon>Bacteria</taxon>
        <taxon>Bacillati</taxon>
        <taxon>Bacillota</taxon>
        <taxon>Bacilli</taxon>
        <taxon>Bacillales</taxon>
        <taxon>Bacillaceae</taxon>
        <taxon>Salimicrobium</taxon>
    </lineage>
</organism>
<accession>A0A1G8S6F2</accession>
<evidence type="ECO:0000259" key="3">
    <source>
        <dbReference type="PROSITE" id="PS51272"/>
    </source>
</evidence>
<evidence type="ECO:0000313" key="4">
    <source>
        <dbReference type="EMBL" id="SDJ24250.1"/>
    </source>
</evidence>
<evidence type="ECO:0000256" key="1">
    <source>
        <dbReference type="ARBA" id="ARBA00022729"/>
    </source>
</evidence>
<sequence length="527" mass="60458">MKKIIMLVLTGILLGTGPVSAKESFTDVDFHHWAHDEIEFLSGKGIINGYSTGDFKPRAYITRKQAAIMLKRALGYEGDPVRAVLDENLFHEPYSAFRPYEALKRKDMARALAKAYNIEGNAHSHFPDVSEKHPYYKYVDAMNTFAITQGYGDGEFKPEVPVNRAQFATFMTRVFQTPFEYEVFKEGKSAGTFETRQEAIDAASDQEGAIVRPDMKAGALAQVSAPFDEGVLLYEGNYTPEQLKPYINYQEEDGSYAGDFFDTFIVLDRYNDAQKGYLEEDSNDLNYRDWQVFLNQAFSTSMLGSLNRAAGALGESREVYLMIPYPKDEGVIIGENNERITNTRTARASWVDWYVKKAESMWEKTGYDNLELKGFYWANETVISAEDELLVMDVSAELEARGHSFIYSPHAKTTNLKEWELYGFDGAYLQPNAFREHGKASAMKLHEIMQMVQMYGTNINIEIPSHKPAEYEEGVDNFNRYLDFLENYEVNDQSTLVYQDFQQIYRLAKDSYPGYRELYQKLYETLK</sequence>
<proteinExistence type="predicted"/>
<keyword evidence="1 2" id="KW-0732">Signal</keyword>
<dbReference type="AlphaFoldDB" id="A0A1G8S6F2"/>
<evidence type="ECO:0000256" key="2">
    <source>
        <dbReference type="SAM" id="SignalP"/>
    </source>
</evidence>
<feature type="domain" description="SLH" evidence="3">
    <location>
        <begin position="122"/>
        <end position="185"/>
    </location>
</feature>
<gene>
    <name evidence="4" type="ORF">SAMN04490247_1253</name>
</gene>
<dbReference type="InterPro" id="IPR001119">
    <property type="entry name" value="SLH_dom"/>
</dbReference>
<dbReference type="RefSeq" id="WP_093193010.1">
    <property type="nucleotide sequence ID" value="NZ_FNEV01000003.1"/>
</dbReference>
<name>A0A1G8S6F2_9BACI</name>
<dbReference type="InterPro" id="IPR051465">
    <property type="entry name" value="Cell_Envelope_Struct_Comp"/>
</dbReference>
<reference evidence="5" key="1">
    <citation type="submission" date="2016-10" db="EMBL/GenBank/DDBJ databases">
        <authorList>
            <person name="Varghese N."/>
            <person name="Submissions S."/>
        </authorList>
    </citation>
    <scope>NUCLEOTIDE SEQUENCE [LARGE SCALE GENOMIC DNA]</scope>
    <source>
        <strain evidence="5">DSM 4771</strain>
    </source>
</reference>
<dbReference type="InterPro" id="IPR032329">
    <property type="entry name" value="DUF4855"/>
</dbReference>
<dbReference type="Proteomes" id="UP000199225">
    <property type="component" value="Unassembled WGS sequence"/>
</dbReference>
<feature type="domain" description="SLH" evidence="3">
    <location>
        <begin position="21"/>
        <end position="84"/>
    </location>
</feature>
<feature type="chain" id="PRO_5011597724" evidence="2">
    <location>
        <begin position="22"/>
        <end position="527"/>
    </location>
</feature>
<dbReference type="PROSITE" id="PS51272">
    <property type="entry name" value="SLH"/>
    <property type="match status" value="2"/>
</dbReference>
<dbReference type="STRING" id="86666.SAMN04490247_1253"/>
<protein>
    <submittedName>
        <fullName evidence="4">S-layer homology domain-containing protein</fullName>
    </submittedName>
</protein>
<keyword evidence="5" id="KW-1185">Reference proteome</keyword>
<dbReference type="OrthoDB" id="5845122at2"/>
<dbReference type="PANTHER" id="PTHR43308">
    <property type="entry name" value="OUTER MEMBRANE PROTEIN ALPHA-RELATED"/>
    <property type="match status" value="1"/>
</dbReference>
<dbReference type="EMBL" id="FNEV01000003">
    <property type="protein sequence ID" value="SDJ24250.1"/>
    <property type="molecule type" value="Genomic_DNA"/>
</dbReference>
<evidence type="ECO:0000313" key="5">
    <source>
        <dbReference type="Proteomes" id="UP000199225"/>
    </source>
</evidence>
<dbReference type="Pfam" id="PF00395">
    <property type="entry name" value="SLH"/>
    <property type="match status" value="2"/>
</dbReference>